<dbReference type="InterPro" id="IPR037049">
    <property type="entry name" value="DUF1214_C_sf"/>
</dbReference>
<feature type="signal peptide" evidence="1">
    <location>
        <begin position="1"/>
        <end position="25"/>
    </location>
</feature>
<sequence>MISLKPLAKALLLTGLLGASSFTLAQTQAQTWHDPLLTLQGTPDVVNKGLDVDGYSSAISAWSWGYPIVRMEQVVRDYTNVPSPKPATSYRAQLNQIGWATELATPDAKDMPTANNDTLYMSAVVKLDEPYILTVPDTQDRYYVVDVFDMWQELEHYIGRRTTGTQAGKFVLVPPGWKGELPADAKVLNVSTNKIWLWGRLRVKQGEDMAPLHKLQNEFKLTSLSGKVYSDTLPPLPELKNDGLDFFRLLAAALKENPVKPEDKGLFGQFSRIGLTDSGFNPEHVPQVMIDGVKRGLADAPNVAASTLTSTSEDRNGWSYVRGLDSFGYNYPLRALVSGPYLGGQGEKEAVYPIRYNDSENQPLTGANNYTIKLPSEPPVNAFWSITMYDAKTKMLVNNELNRYKVGTDTEGLVKGSDGSITISLSHKKPTDPKVNWLPAPEGNFYLLFRMYQPKDAVMKNEWKLPQVTKSQ</sequence>
<dbReference type="Pfam" id="PF06863">
    <property type="entry name" value="DUF1254"/>
    <property type="match status" value="1"/>
</dbReference>
<dbReference type="Gene3D" id="2.60.40.1610">
    <property type="entry name" value="Domain of unknown function DUF1254"/>
    <property type="match status" value="1"/>
</dbReference>
<dbReference type="InterPro" id="IPR010621">
    <property type="entry name" value="DUF1214"/>
</dbReference>
<dbReference type="Gene3D" id="2.60.120.600">
    <property type="entry name" value="Domain of unknown function DUF1214, C-terminal domain"/>
    <property type="match status" value="1"/>
</dbReference>
<name>A0A3A5JTG8_9ENTR</name>
<dbReference type="AlphaFoldDB" id="A0A3A5JTG8"/>
<dbReference type="InterPro" id="IPR010679">
    <property type="entry name" value="DUF1254"/>
</dbReference>
<comment type="caution">
    <text evidence="4">The sequence shown here is derived from an EMBL/GenBank/DDBJ whole genome shotgun (WGS) entry which is preliminary data.</text>
</comment>
<organism evidence="4 5">
    <name type="scientific">Buttiauxella izardii</name>
    <dbReference type="NCBI Taxonomy" id="82991"/>
    <lineage>
        <taxon>Bacteria</taxon>
        <taxon>Pseudomonadati</taxon>
        <taxon>Pseudomonadota</taxon>
        <taxon>Gammaproteobacteria</taxon>
        <taxon>Enterobacterales</taxon>
        <taxon>Enterobacteriaceae</taxon>
        <taxon>Buttiauxella</taxon>
    </lineage>
</organism>
<dbReference type="Proteomes" id="UP000276295">
    <property type="component" value="Unassembled WGS sequence"/>
</dbReference>
<evidence type="ECO:0000313" key="4">
    <source>
        <dbReference type="EMBL" id="RJT26038.1"/>
    </source>
</evidence>
<evidence type="ECO:0000259" key="2">
    <source>
        <dbReference type="Pfam" id="PF06742"/>
    </source>
</evidence>
<dbReference type="SUPFAM" id="SSF160935">
    <property type="entry name" value="VPA0735-like"/>
    <property type="match status" value="1"/>
</dbReference>
<keyword evidence="1" id="KW-0732">Signal</keyword>
<dbReference type="Pfam" id="PF06742">
    <property type="entry name" value="DUF1214"/>
    <property type="match status" value="1"/>
</dbReference>
<dbReference type="InterPro" id="IPR037050">
    <property type="entry name" value="DUF1254_sf"/>
</dbReference>
<feature type="domain" description="DUF1214" evidence="2">
    <location>
        <begin position="349"/>
        <end position="455"/>
    </location>
</feature>
<evidence type="ECO:0000259" key="3">
    <source>
        <dbReference type="Pfam" id="PF06863"/>
    </source>
</evidence>
<feature type="chain" id="PRO_5017410161" evidence="1">
    <location>
        <begin position="26"/>
        <end position="472"/>
    </location>
</feature>
<protein>
    <submittedName>
        <fullName evidence="4">DUF1254 domain-containing protein</fullName>
    </submittedName>
</protein>
<dbReference type="PANTHER" id="PTHR36509">
    <property type="entry name" value="BLL3101 PROTEIN"/>
    <property type="match status" value="1"/>
</dbReference>
<dbReference type="OrthoDB" id="547269at2"/>
<evidence type="ECO:0000256" key="1">
    <source>
        <dbReference type="SAM" id="SignalP"/>
    </source>
</evidence>
<feature type="domain" description="DUF1254" evidence="3">
    <location>
        <begin position="95"/>
        <end position="222"/>
    </location>
</feature>
<dbReference type="RefSeq" id="WP_120063995.1">
    <property type="nucleotide sequence ID" value="NZ_QZWH01000010.1"/>
</dbReference>
<reference evidence="4 5" key="1">
    <citation type="submission" date="2018-09" db="EMBL/GenBank/DDBJ databases">
        <title>Draft genome sequence of Buttiauxella izardii CCUG 35510T.</title>
        <authorList>
            <person name="Salva-Serra F."/>
            <person name="Marathe N."/>
            <person name="Moore E."/>
            <person name="Stadler-Svensson L."/>
            <person name="Engstrom-Jakobsson H."/>
        </authorList>
    </citation>
    <scope>NUCLEOTIDE SEQUENCE [LARGE SCALE GENOMIC DNA]</scope>
    <source>
        <strain evidence="4 5">CCUG 35510</strain>
    </source>
</reference>
<evidence type="ECO:0000313" key="5">
    <source>
        <dbReference type="Proteomes" id="UP000276295"/>
    </source>
</evidence>
<accession>A0A3A5JTG8</accession>
<keyword evidence="5" id="KW-1185">Reference proteome</keyword>
<dbReference type="EMBL" id="QZWH01000010">
    <property type="protein sequence ID" value="RJT26038.1"/>
    <property type="molecule type" value="Genomic_DNA"/>
</dbReference>
<gene>
    <name evidence="4" type="ORF">D6029_06595</name>
</gene>
<proteinExistence type="predicted"/>
<dbReference type="PANTHER" id="PTHR36509:SF2">
    <property type="entry name" value="BLL3101 PROTEIN"/>
    <property type="match status" value="1"/>
</dbReference>